<keyword evidence="3" id="KW-1185">Reference proteome</keyword>
<dbReference type="EMBL" id="LIAE01010494">
    <property type="protein sequence ID" value="PAV59880.1"/>
    <property type="molecule type" value="Genomic_DNA"/>
</dbReference>
<gene>
    <name evidence="2" type="ORF">WR25_19793</name>
</gene>
<dbReference type="AlphaFoldDB" id="A0A2A2JDQ6"/>
<evidence type="ECO:0000256" key="1">
    <source>
        <dbReference type="SAM" id="SignalP"/>
    </source>
</evidence>
<organism evidence="2 3">
    <name type="scientific">Diploscapter pachys</name>
    <dbReference type="NCBI Taxonomy" id="2018661"/>
    <lineage>
        <taxon>Eukaryota</taxon>
        <taxon>Metazoa</taxon>
        <taxon>Ecdysozoa</taxon>
        <taxon>Nematoda</taxon>
        <taxon>Chromadorea</taxon>
        <taxon>Rhabditida</taxon>
        <taxon>Rhabditina</taxon>
        <taxon>Rhabditomorpha</taxon>
        <taxon>Rhabditoidea</taxon>
        <taxon>Rhabditidae</taxon>
        <taxon>Diploscapter</taxon>
    </lineage>
</organism>
<dbReference type="Proteomes" id="UP000218231">
    <property type="component" value="Unassembled WGS sequence"/>
</dbReference>
<comment type="caution">
    <text evidence="2">The sequence shown here is derived from an EMBL/GenBank/DDBJ whole genome shotgun (WGS) entry which is preliminary data.</text>
</comment>
<dbReference type="PANTHER" id="PTHR35182">
    <property type="entry name" value="PROTEIN CBG13762"/>
    <property type="match status" value="1"/>
</dbReference>
<name>A0A2A2JDQ6_9BILA</name>
<accession>A0A2A2JDQ6</accession>
<keyword evidence="1" id="KW-0732">Signal</keyword>
<evidence type="ECO:0000313" key="2">
    <source>
        <dbReference type="EMBL" id="PAV59880.1"/>
    </source>
</evidence>
<feature type="signal peptide" evidence="1">
    <location>
        <begin position="1"/>
        <end position="17"/>
    </location>
</feature>
<evidence type="ECO:0000313" key="3">
    <source>
        <dbReference type="Proteomes" id="UP000218231"/>
    </source>
</evidence>
<dbReference type="PANTHER" id="PTHR35182:SF9">
    <property type="entry name" value="TRANSTHYRETIN-RELATED FAMILY DOMAIN"/>
    <property type="match status" value="1"/>
</dbReference>
<sequence>MLFRCLIFSVLVSIAIAAVAIMKQPLGQTVTLDLGKDVVTWLRKRDAGSGEESIRYCDEAHSNQPNCNKWVDESGKVVDGDRSQVFANGTLVIEKFETADVGDYYSNDEMKRIHQNADGSYVEMARSRINVEVE</sequence>
<proteinExistence type="predicted"/>
<protein>
    <submittedName>
        <fullName evidence="2">Uncharacterized protein</fullName>
    </submittedName>
</protein>
<feature type="chain" id="PRO_5012494325" evidence="1">
    <location>
        <begin position="18"/>
        <end position="134"/>
    </location>
</feature>
<reference evidence="2 3" key="1">
    <citation type="journal article" date="2017" name="Curr. Biol.">
        <title>Genome architecture and evolution of a unichromosomal asexual nematode.</title>
        <authorList>
            <person name="Fradin H."/>
            <person name="Zegar C."/>
            <person name="Gutwein M."/>
            <person name="Lucas J."/>
            <person name="Kovtun M."/>
            <person name="Corcoran D."/>
            <person name="Baugh L.R."/>
            <person name="Kiontke K."/>
            <person name="Gunsalus K."/>
            <person name="Fitch D.H."/>
            <person name="Piano F."/>
        </authorList>
    </citation>
    <scope>NUCLEOTIDE SEQUENCE [LARGE SCALE GENOMIC DNA]</scope>
    <source>
        <strain evidence="2">PF1309</strain>
    </source>
</reference>